<dbReference type="GO" id="GO:0071555">
    <property type="term" value="P:cell wall organization"/>
    <property type="evidence" value="ECO:0007669"/>
    <property type="project" value="TreeGrafter"/>
</dbReference>
<dbReference type="RefSeq" id="WP_106310888.1">
    <property type="nucleotide sequence ID" value="NZ_PVWO01000449.1"/>
</dbReference>
<evidence type="ECO:0000256" key="8">
    <source>
        <dbReference type="SAM" id="Phobius"/>
    </source>
</evidence>
<accession>A0A2T1FSN6</accession>
<dbReference type="PANTHER" id="PTHR22926:SF3">
    <property type="entry name" value="UNDECAPRENYL-PHOSPHATE ALPHA-N-ACETYLGLUCOSAMINYL 1-PHOSPHATE TRANSFERASE"/>
    <property type="match status" value="1"/>
</dbReference>
<feature type="transmembrane region" description="Helical" evidence="8">
    <location>
        <begin position="96"/>
        <end position="115"/>
    </location>
</feature>
<dbReference type="OrthoDB" id="9805475at2"/>
<feature type="transmembrane region" description="Helical" evidence="8">
    <location>
        <begin position="337"/>
        <end position="358"/>
    </location>
</feature>
<keyword evidence="7" id="KW-0460">Magnesium</keyword>
<dbReference type="GO" id="GO:0046872">
    <property type="term" value="F:metal ion binding"/>
    <property type="evidence" value="ECO:0007669"/>
    <property type="project" value="UniProtKB-KW"/>
</dbReference>
<comment type="subcellular location">
    <subcellularLocation>
        <location evidence="1">Cell membrane</location>
        <topology evidence="1">Multi-pass membrane protein</topology>
    </subcellularLocation>
</comment>
<feature type="transmembrane region" description="Helical" evidence="8">
    <location>
        <begin position="312"/>
        <end position="331"/>
    </location>
</feature>
<dbReference type="InterPro" id="IPR000715">
    <property type="entry name" value="Glycosyl_transferase_4"/>
</dbReference>
<proteinExistence type="predicted"/>
<keyword evidence="6 8" id="KW-0472">Membrane</keyword>
<evidence type="ECO:0000256" key="7">
    <source>
        <dbReference type="PIRSR" id="PIRSR600715-1"/>
    </source>
</evidence>
<comment type="caution">
    <text evidence="9">The sequence shown here is derived from an EMBL/GenBank/DDBJ whole genome shotgun (WGS) entry which is preliminary data.</text>
</comment>
<evidence type="ECO:0000256" key="3">
    <source>
        <dbReference type="ARBA" id="ARBA00022679"/>
    </source>
</evidence>
<keyword evidence="7" id="KW-0479">Metal-binding</keyword>
<dbReference type="Pfam" id="PF00953">
    <property type="entry name" value="Glycos_transf_4"/>
    <property type="match status" value="1"/>
</dbReference>
<comment type="cofactor">
    <cofactor evidence="7">
        <name>Mg(2+)</name>
        <dbReference type="ChEBI" id="CHEBI:18420"/>
    </cofactor>
</comment>
<evidence type="ECO:0000256" key="6">
    <source>
        <dbReference type="ARBA" id="ARBA00023136"/>
    </source>
</evidence>
<feature type="transmembrane region" description="Helical" evidence="8">
    <location>
        <begin position="127"/>
        <end position="149"/>
    </location>
</feature>
<organism evidence="9 10">
    <name type="scientific">Chamaesiphon polymorphus CCALA 037</name>
    <dbReference type="NCBI Taxonomy" id="2107692"/>
    <lineage>
        <taxon>Bacteria</taxon>
        <taxon>Bacillati</taxon>
        <taxon>Cyanobacteriota</taxon>
        <taxon>Cyanophyceae</taxon>
        <taxon>Gomontiellales</taxon>
        <taxon>Chamaesiphonaceae</taxon>
        <taxon>Chamaesiphon</taxon>
    </lineage>
</organism>
<feature type="transmembrane region" description="Helical" evidence="8">
    <location>
        <begin position="182"/>
        <end position="199"/>
    </location>
</feature>
<evidence type="ECO:0000313" key="9">
    <source>
        <dbReference type="EMBL" id="PSB48002.1"/>
    </source>
</evidence>
<feature type="transmembrane region" description="Helical" evidence="8">
    <location>
        <begin position="67"/>
        <end position="90"/>
    </location>
</feature>
<dbReference type="GO" id="GO:0044038">
    <property type="term" value="P:cell wall macromolecule biosynthetic process"/>
    <property type="evidence" value="ECO:0007669"/>
    <property type="project" value="TreeGrafter"/>
</dbReference>
<keyword evidence="3 9" id="KW-0808">Transferase</keyword>
<sequence length="376" mass="39990">MTFESFMNSIGIADPHGRGWLSVVLTFMFAWIVTYLFIPKVRTFALKVGWADEPNARRLHQEPRPNAGGLAIYTGVMAAIILAGCLAPIVLAKVQVAVLAILLGGSVLVLVGFIDDQFGGLPALFRLLVQVLTALLLVVCGIQIHLVYFGAPIDGIISVAFTVLWIVGITNAVNLMDGIDGLAGGVSFITAMSLLAASAQFEARAAATLICAGAGGAALGFLRHNYHPSRIFMGDAGAYFLGYVLAATSILGNVKMTTLTSLVGTIVFFIVPVVDTSQVIIKRLLSGTNPMSTPGKDHLHHRLLAQGFSQRHSAVILWGVTLAGGIIAMRMQGIRQMAIVVTAIGIALLLIMTVWLRLRAIVESPDKPISNPDEQP</sequence>
<evidence type="ECO:0000256" key="2">
    <source>
        <dbReference type="ARBA" id="ARBA00022475"/>
    </source>
</evidence>
<evidence type="ECO:0000256" key="5">
    <source>
        <dbReference type="ARBA" id="ARBA00022989"/>
    </source>
</evidence>
<dbReference type="GO" id="GO:0009103">
    <property type="term" value="P:lipopolysaccharide biosynthetic process"/>
    <property type="evidence" value="ECO:0007669"/>
    <property type="project" value="TreeGrafter"/>
</dbReference>
<evidence type="ECO:0000256" key="1">
    <source>
        <dbReference type="ARBA" id="ARBA00004651"/>
    </source>
</evidence>
<keyword evidence="5 8" id="KW-1133">Transmembrane helix</keyword>
<keyword evidence="2" id="KW-1003">Cell membrane</keyword>
<name>A0A2T1FSN6_9CYAN</name>
<feature type="binding site" evidence="7">
    <location>
        <position position="174"/>
    </location>
    <ligand>
        <name>Mg(2+)</name>
        <dbReference type="ChEBI" id="CHEBI:18420"/>
    </ligand>
</feature>
<dbReference type="PANTHER" id="PTHR22926">
    <property type="entry name" value="PHOSPHO-N-ACETYLMURAMOYL-PENTAPEPTIDE-TRANSFERASE"/>
    <property type="match status" value="1"/>
</dbReference>
<feature type="transmembrane region" description="Helical" evidence="8">
    <location>
        <begin position="260"/>
        <end position="281"/>
    </location>
</feature>
<protein>
    <submittedName>
        <fullName evidence="9">Undecaprenyl/decaprenyl-phosphate alpha-N-acetylglucosaminyl 1-phosphate transferase</fullName>
    </submittedName>
</protein>
<evidence type="ECO:0000313" key="10">
    <source>
        <dbReference type="Proteomes" id="UP000238937"/>
    </source>
</evidence>
<dbReference type="GO" id="GO:0016780">
    <property type="term" value="F:phosphotransferase activity, for other substituted phosphate groups"/>
    <property type="evidence" value="ECO:0007669"/>
    <property type="project" value="InterPro"/>
</dbReference>
<feature type="binding site" evidence="7">
    <location>
        <position position="235"/>
    </location>
    <ligand>
        <name>Mg(2+)</name>
        <dbReference type="ChEBI" id="CHEBI:18420"/>
    </ligand>
</feature>
<evidence type="ECO:0000256" key="4">
    <source>
        <dbReference type="ARBA" id="ARBA00022692"/>
    </source>
</evidence>
<keyword evidence="4 8" id="KW-0812">Transmembrane</keyword>
<dbReference type="GO" id="GO:0005886">
    <property type="term" value="C:plasma membrane"/>
    <property type="evidence" value="ECO:0007669"/>
    <property type="project" value="UniProtKB-SubCell"/>
</dbReference>
<feature type="transmembrane region" description="Helical" evidence="8">
    <location>
        <begin position="155"/>
        <end position="175"/>
    </location>
</feature>
<dbReference type="CDD" id="cd06853">
    <property type="entry name" value="GT_WecA_like"/>
    <property type="match status" value="1"/>
</dbReference>
<dbReference type="EMBL" id="PVWO01000449">
    <property type="protein sequence ID" value="PSB48002.1"/>
    <property type="molecule type" value="Genomic_DNA"/>
</dbReference>
<reference evidence="9 10" key="1">
    <citation type="submission" date="2018-03" db="EMBL/GenBank/DDBJ databases">
        <title>The ancient ancestry and fast evolution of plastids.</title>
        <authorList>
            <person name="Moore K.R."/>
            <person name="Magnabosco C."/>
            <person name="Momper L."/>
            <person name="Gold D.A."/>
            <person name="Bosak T."/>
            <person name="Fournier G.P."/>
        </authorList>
    </citation>
    <scope>NUCLEOTIDE SEQUENCE [LARGE SCALE GENOMIC DNA]</scope>
    <source>
        <strain evidence="9 10">CCALA 037</strain>
    </source>
</reference>
<feature type="transmembrane region" description="Helical" evidence="8">
    <location>
        <begin position="20"/>
        <end position="38"/>
    </location>
</feature>
<feature type="transmembrane region" description="Helical" evidence="8">
    <location>
        <begin position="236"/>
        <end position="254"/>
    </location>
</feature>
<keyword evidence="10" id="KW-1185">Reference proteome</keyword>
<gene>
    <name evidence="9" type="ORF">C7B77_24085</name>
</gene>
<dbReference type="AlphaFoldDB" id="A0A2T1FSN6"/>
<feature type="transmembrane region" description="Helical" evidence="8">
    <location>
        <begin position="205"/>
        <end position="224"/>
    </location>
</feature>
<dbReference type="Proteomes" id="UP000238937">
    <property type="component" value="Unassembled WGS sequence"/>
</dbReference>